<accession>M2U9F7</accession>
<dbReference type="InterPro" id="IPR007396">
    <property type="entry name" value="TR_PAI2-type"/>
</dbReference>
<dbReference type="PANTHER" id="PTHR35802:SF1">
    <property type="entry name" value="PROTEASE SYNTHASE AND SPORULATION PROTEIN PAI 2"/>
    <property type="match status" value="1"/>
</dbReference>
<name>M2U9F7_9SPHN</name>
<dbReference type="Proteomes" id="UP000011717">
    <property type="component" value="Unassembled WGS sequence"/>
</dbReference>
<dbReference type="EMBL" id="AMRV01000001">
    <property type="protein sequence ID" value="EMD84623.1"/>
    <property type="molecule type" value="Genomic_DNA"/>
</dbReference>
<dbReference type="InterPro" id="IPR012349">
    <property type="entry name" value="Split_barrel_FMN-bd"/>
</dbReference>
<dbReference type="AlphaFoldDB" id="M2U9F7"/>
<evidence type="ECO:0000313" key="1">
    <source>
        <dbReference type="EMBL" id="EMD84623.1"/>
    </source>
</evidence>
<sequence>MGRRSDSSAGKADRLIGCDWADAQRLIEERPLAWVSAPLHGEGSLLPLVARYDAIGRPAELIGHFARRNPLAAIVEEDPRVEILFKGPDAYVSPRHVGRRDWGPTWNYAQLHIIGDLFIEEALTEEALRLLIEKVEAGAEAAWSAEELGARYETLLAHIVGFRIQVGSVSGRFKLGQDEAAEDLSRIIANSPDRELAHWMRTANRGRLGELDDMGD</sequence>
<dbReference type="RefSeq" id="WP_008600005.1">
    <property type="nucleotide sequence ID" value="NZ_AMRV01000001.1"/>
</dbReference>
<gene>
    <name evidence="1" type="ORF">C725_0553</name>
</gene>
<proteinExistence type="predicted"/>
<evidence type="ECO:0000313" key="2">
    <source>
        <dbReference type="Proteomes" id="UP000011717"/>
    </source>
</evidence>
<dbReference type="Pfam" id="PF04299">
    <property type="entry name" value="FMN_bind_2"/>
    <property type="match status" value="1"/>
</dbReference>
<keyword evidence="2" id="KW-1185">Reference proteome</keyword>
<organism evidence="1 2">
    <name type="scientific">Pacificimonas flava</name>
    <dbReference type="NCBI Taxonomy" id="1234595"/>
    <lineage>
        <taxon>Bacteria</taxon>
        <taxon>Pseudomonadati</taxon>
        <taxon>Pseudomonadota</taxon>
        <taxon>Alphaproteobacteria</taxon>
        <taxon>Sphingomonadales</taxon>
        <taxon>Sphingosinicellaceae</taxon>
        <taxon>Pacificimonas</taxon>
    </lineage>
</organism>
<comment type="caution">
    <text evidence="1">The sequence shown here is derived from an EMBL/GenBank/DDBJ whole genome shotgun (WGS) entry which is preliminary data.</text>
</comment>
<reference evidence="1 2" key="1">
    <citation type="journal article" date="2013" name="Genome Announc.">
        <title>Draft Genome Sequence of Strain JLT2015T, Belonging to the Family Sphingomonadaceae of the Alphaproteobacteria.</title>
        <authorList>
            <person name="Tang K."/>
            <person name="Liu K."/>
            <person name="Li S."/>
            <person name="Jiao N."/>
        </authorList>
    </citation>
    <scope>NUCLEOTIDE SEQUENCE [LARGE SCALE GENOMIC DNA]</scope>
    <source>
        <strain evidence="1 2">JLT2015</strain>
    </source>
</reference>
<dbReference type="Gene3D" id="2.30.110.10">
    <property type="entry name" value="Electron Transport, Fmn-binding Protein, Chain A"/>
    <property type="match status" value="1"/>
</dbReference>
<dbReference type="SUPFAM" id="SSF50475">
    <property type="entry name" value="FMN-binding split barrel"/>
    <property type="match status" value="1"/>
</dbReference>
<dbReference type="PANTHER" id="PTHR35802">
    <property type="entry name" value="PROTEASE SYNTHASE AND SPORULATION PROTEIN PAI 2"/>
    <property type="match status" value="1"/>
</dbReference>
<protein>
    <submittedName>
        <fullName evidence="1">Transcriptional regulator</fullName>
    </submittedName>
</protein>